<dbReference type="PANTHER" id="PTHR42718">
    <property type="entry name" value="MAJOR FACILITATOR SUPERFAMILY MULTIDRUG TRANSPORTER MFSC"/>
    <property type="match status" value="1"/>
</dbReference>
<feature type="transmembrane region" description="Helical" evidence="7">
    <location>
        <begin position="115"/>
        <end position="136"/>
    </location>
</feature>
<reference evidence="9 10" key="1">
    <citation type="submission" date="2016-10" db="EMBL/GenBank/DDBJ databases">
        <authorList>
            <person name="de Groot N.N."/>
        </authorList>
    </citation>
    <scope>NUCLEOTIDE SEQUENCE [LARGE SCALE GENOMIC DNA]</scope>
    <source>
        <strain evidence="9 10">DSM 1736</strain>
    </source>
</reference>
<feature type="transmembrane region" description="Helical" evidence="7">
    <location>
        <begin position="211"/>
        <end position="229"/>
    </location>
</feature>
<evidence type="ECO:0000256" key="6">
    <source>
        <dbReference type="ARBA" id="ARBA00023136"/>
    </source>
</evidence>
<dbReference type="PROSITE" id="PS50850">
    <property type="entry name" value="MFS"/>
    <property type="match status" value="1"/>
</dbReference>
<sequence>MNSKPKAAKRSTQTNDSERNTVIAVVSIAIVTFIGILSETALNIAYALLMSEFDVPAVIIQWLTTGYLLTLSILLPLSPLFVRHFRTKALFQTAVIIFTLGTLLCAFTGNFPMLFLGRIVQAIGTSISLPLMMNIILEKIPVSRRGKLMGIVGLVTSFAPALGPTFGGLMIEWLNWHWIFISMLPILAVSFLFGSKYIPDIHSNKPMAVDYWSVLLSTVGFIGIVYGVSISAESGWSDSAVLSYIATGGLSLAAFAYRQLKLDKPLIQVRVFANSLFTMGAFIVMISMMTVLAAGFVLPLYIQKSLGYSSIAAALAMLPGAVINGIMSPLTGKFYDRHGPRLLLSTGFLLLNLTLLIFSFVPIGLVEVTIIYTVFMFGASMLAMPAQTNSLNQLPRQYNADGAAIMGTLQQVAGAVGTALASSILTMTSVKYAQAFPSATTEVIAQSIAFGTQRNFMFFLFLAVIGLLLALFTRRKPAAHQFPDD</sequence>
<feature type="transmembrane region" description="Helical" evidence="7">
    <location>
        <begin position="148"/>
        <end position="171"/>
    </location>
</feature>
<dbReference type="STRING" id="146817.SAMN04488502_11222"/>
<dbReference type="NCBIfam" id="TIGR00711">
    <property type="entry name" value="efflux_EmrB"/>
    <property type="match status" value="1"/>
</dbReference>
<feature type="domain" description="Major facilitator superfamily (MFS) profile" evidence="8">
    <location>
        <begin position="24"/>
        <end position="478"/>
    </location>
</feature>
<evidence type="ECO:0000256" key="2">
    <source>
        <dbReference type="ARBA" id="ARBA00022448"/>
    </source>
</evidence>
<keyword evidence="6 7" id="KW-0472">Membrane</keyword>
<organism evidence="9 10">
    <name type="scientific">Dendrosporobacter quercicolus</name>
    <dbReference type="NCBI Taxonomy" id="146817"/>
    <lineage>
        <taxon>Bacteria</taxon>
        <taxon>Bacillati</taxon>
        <taxon>Bacillota</taxon>
        <taxon>Negativicutes</taxon>
        <taxon>Selenomonadales</taxon>
        <taxon>Sporomusaceae</taxon>
        <taxon>Dendrosporobacter</taxon>
    </lineage>
</organism>
<evidence type="ECO:0000313" key="9">
    <source>
        <dbReference type="EMBL" id="SDN10939.1"/>
    </source>
</evidence>
<dbReference type="GO" id="GO:0005886">
    <property type="term" value="C:plasma membrane"/>
    <property type="evidence" value="ECO:0007669"/>
    <property type="project" value="UniProtKB-SubCell"/>
</dbReference>
<evidence type="ECO:0000256" key="1">
    <source>
        <dbReference type="ARBA" id="ARBA00004651"/>
    </source>
</evidence>
<keyword evidence="5 7" id="KW-1133">Transmembrane helix</keyword>
<dbReference type="SUPFAM" id="SSF103473">
    <property type="entry name" value="MFS general substrate transporter"/>
    <property type="match status" value="1"/>
</dbReference>
<dbReference type="OrthoDB" id="146256at2"/>
<dbReference type="Gene3D" id="1.20.1250.20">
    <property type="entry name" value="MFS general substrate transporter like domains"/>
    <property type="match status" value="1"/>
</dbReference>
<dbReference type="PANTHER" id="PTHR42718:SF43">
    <property type="entry name" value="LINCOMYCIN RESISTANCE PROTEIN LMRB"/>
    <property type="match status" value="1"/>
</dbReference>
<dbReference type="RefSeq" id="WP_092074717.1">
    <property type="nucleotide sequence ID" value="NZ_FNHB01000012.1"/>
</dbReference>
<feature type="transmembrane region" description="Helical" evidence="7">
    <location>
        <begin position="89"/>
        <end position="109"/>
    </location>
</feature>
<dbReference type="EMBL" id="FNHB01000012">
    <property type="protein sequence ID" value="SDN10939.1"/>
    <property type="molecule type" value="Genomic_DNA"/>
</dbReference>
<name>A0A1G9YP17_9FIRM</name>
<evidence type="ECO:0000256" key="3">
    <source>
        <dbReference type="ARBA" id="ARBA00022475"/>
    </source>
</evidence>
<feature type="transmembrane region" description="Helical" evidence="7">
    <location>
        <begin position="308"/>
        <end position="330"/>
    </location>
</feature>
<evidence type="ECO:0000259" key="8">
    <source>
        <dbReference type="PROSITE" id="PS50850"/>
    </source>
</evidence>
<comment type="subcellular location">
    <subcellularLocation>
        <location evidence="1">Cell membrane</location>
        <topology evidence="1">Multi-pass membrane protein</topology>
    </subcellularLocation>
</comment>
<dbReference type="InterPro" id="IPR011701">
    <property type="entry name" value="MFS"/>
</dbReference>
<evidence type="ECO:0000256" key="5">
    <source>
        <dbReference type="ARBA" id="ARBA00022989"/>
    </source>
</evidence>
<feature type="transmembrane region" description="Helical" evidence="7">
    <location>
        <begin position="55"/>
        <end position="77"/>
    </location>
</feature>
<feature type="transmembrane region" description="Helical" evidence="7">
    <location>
        <begin position="272"/>
        <end position="302"/>
    </location>
</feature>
<keyword evidence="3" id="KW-1003">Cell membrane</keyword>
<feature type="transmembrane region" description="Helical" evidence="7">
    <location>
        <begin position="342"/>
        <end position="363"/>
    </location>
</feature>
<keyword evidence="10" id="KW-1185">Reference proteome</keyword>
<feature type="transmembrane region" description="Helical" evidence="7">
    <location>
        <begin position="369"/>
        <end position="386"/>
    </location>
</feature>
<gene>
    <name evidence="9" type="ORF">SAMN04488502_11222</name>
</gene>
<evidence type="ECO:0000256" key="4">
    <source>
        <dbReference type="ARBA" id="ARBA00022692"/>
    </source>
</evidence>
<feature type="transmembrane region" description="Helical" evidence="7">
    <location>
        <begin position="241"/>
        <end position="260"/>
    </location>
</feature>
<keyword evidence="4 7" id="KW-0812">Transmembrane</keyword>
<feature type="transmembrane region" description="Helical" evidence="7">
    <location>
        <begin position="21"/>
        <end position="49"/>
    </location>
</feature>
<dbReference type="GO" id="GO:0022857">
    <property type="term" value="F:transmembrane transporter activity"/>
    <property type="evidence" value="ECO:0007669"/>
    <property type="project" value="InterPro"/>
</dbReference>
<dbReference type="InterPro" id="IPR036259">
    <property type="entry name" value="MFS_trans_sf"/>
</dbReference>
<feature type="transmembrane region" description="Helical" evidence="7">
    <location>
        <begin position="177"/>
        <end position="199"/>
    </location>
</feature>
<proteinExistence type="predicted"/>
<evidence type="ECO:0000256" key="7">
    <source>
        <dbReference type="SAM" id="Phobius"/>
    </source>
</evidence>
<dbReference type="InterPro" id="IPR004638">
    <property type="entry name" value="EmrB-like"/>
</dbReference>
<dbReference type="InterPro" id="IPR020846">
    <property type="entry name" value="MFS_dom"/>
</dbReference>
<dbReference type="AlphaFoldDB" id="A0A1G9YP17"/>
<dbReference type="Pfam" id="PF07690">
    <property type="entry name" value="MFS_1"/>
    <property type="match status" value="1"/>
</dbReference>
<keyword evidence="2" id="KW-0813">Transport</keyword>
<dbReference type="Gene3D" id="1.20.1720.10">
    <property type="entry name" value="Multidrug resistance protein D"/>
    <property type="match status" value="1"/>
</dbReference>
<feature type="transmembrane region" description="Helical" evidence="7">
    <location>
        <begin position="456"/>
        <end position="473"/>
    </location>
</feature>
<dbReference type="PRINTS" id="PR01036">
    <property type="entry name" value="TCRTETB"/>
</dbReference>
<evidence type="ECO:0000313" key="10">
    <source>
        <dbReference type="Proteomes" id="UP000214880"/>
    </source>
</evidence>
<dbReference type="Proteomes" id="UP000214880">
    <property type="component" value="Unassembled WGS sequence"/>
</dbReference>
<accession>A0A1G9YP17</accession>
<protein>
    <submittedName>
        <fullName evidence="9">MFS transporter, DHA2 family, lincomycin resistance protein</fullName>
    </submittedName>
</protein>